<evidence type="ECO:0000313" key="3">
    <source>
        <dbReference type="Proteomes" id="UP000507470"/>
    </source>
</evidence>
<sequence>MPGKKLISKFLTKQLKYVDLKNNLIVDIDSEAYLSECECQNDDHCQCDLYATPVRFYFKKESGYDREELMNSIKQRKGEAEMSQADWLFDKNTTENLRDGQCVVNFVTSADIDTLVIHLLSVSMFWPRNEDQSFKWPVYLWLQKKKPEIYDITGIISLLEQHFHKPKIGVLVACILAKGGNDFLPNFHSISHDKLLSTAMKNGEIRENLVTTFIEELENGEKKVGYTLDKFLYTKLYASLYCPPKVDSTVLTFAEIRQLSIKLPGKEFKHPQTWLPPKSALDNLADLVQLQLDYFATIGFHSASLPNFISKGCLDKLQDNSIKINLGEDVFVSNRSLLLSIDEKEFAIKLKQNKTIVQKSKPTKRKLLETPQKGKSGKKAQTQSTPK</sequence>
<reference evidence="2 3" key="1">
    <citation type="submission" date="2020-06" db="EMBL/GenBank/DDBJ databases">
        <authorList>
            <person name="Li R."/>
            <person name="Bekaert M."/>
        </authorList>
    </citation>
    <scope>NUCLEOTIDE SEQUENCE [LARGE SCALE GENOMIC DNA]</scope>
    <source>
        <strain evidence="3">wild</strain>
    </source>
</reference>
<accession>A0A6J8A9R1</accession>
<name>A0A6J8A9R1_MYTCO</name>
<gene>
    <name evidence="2" type="ORF">MCOR_5252</name>
</gene>
<evidence type="ECO:0000256" key="1">
    <source>
        <dbReference type="SAM" id="MobiDB-lite"/>
    </source>
</evidence>
<organism evidence="2 3">
    <name type="scientific">Mytilus coruscus</name>
    <name type="common">Sea mussel</name>
    <dbReference type="NCBI Taxonomy" id="42192"/>
    <lineage>
        <taxon>Eukaryota</taxon>
        <taxon>Metazoa</taxon>
        <taxon>Spiralia</taxon>
        <taxon>Lophotrochozoa</taxon>
        <taxon>Mollusca</taxon>
        <taxon>Bivalvia</taxon>
        <taxon>Autobranchia</taxon>
        <taxon>Pteriomorphia</taxon>
        <taxon>Mytilida</taxon>
        <taxon>Mytiloidea</taxon>
        <taxon>Mytilidae</taxon>
        <taxon>Mytilinae</taxon>
        <taxon>Mytilus</taxon>
    </lineage>
</organism>
<proteinExistence type="predicted"/>
<feature type="region of interest" description="Disordered" evidence="1">
    <location>
        <begin position="359"/>
        <end position="387"/>
    </location>
</feature>
<dbReference type="EMBL" id="CACVKT020000934">
    <property type="protein sequence ID" value="CAC5364076.1"/>
    <property type="molecule type" value="Genomic_DNA"/>
</dbReference>
<protein>
    <submittedName>
        <fullName evidence="2">Uncharacterized protein</fullName>
    </submittedName>
</protein>
<evidence type="ECO:0000313" key="2">
    <source>
        <dbReference type="EMBL" id="CAC5364076.1"/>
    </source>
</evidence>
<dbReference type="InterPro" id="IPR001611">
    <property type="entry name" value="Leu-rich_rpt"/>
</dbReference>
<dbReference type="Proteomes" id="UP000507470">
    <property type="component" value="Unassembled WGS sequence"/>
</dbReference>
<dbReference type="AlphaFoldDB" id="A0A6J8A9R1"/>
<dbReference type="OrthoDB" id="6086905at2759"/>
<dbReference type="PROSITE" id="PS51450">
    <property type="entry name" value="LRR"/>
    <property type="match status" value="1"/>
</dbReference>
<keyword evidence="3" id="KW-1185">Reference proteome</keyword>